<dbReference type="SUPFAM" id="SSF52540">
    <property type="entry name" value="P-loop containing nucleoside triphosphate hydrolases"/>
    <property type="match status" value="1"/>
</dbReference>
<dbReference type="RefSeq" id="WP_244525583.1">
    <property type="nucleotide sequence ID" value="NZ_FNZG01000001.1"/>
</dbReference>
<sequence length="248" mass="26909">MSAPPHPLLSRRPHRAVPSLSLGPEATLSLARLHEICGGARRSFALYVAACLLRDLGPDLPPFTPIWWISPDWQAEQLYAEGVVRFIGPERLIFVRPKRAEDVLWTLEEILRSGTAPLAVADIPGLPSLTSVRRLHLAAETGTEAGRAPLGLLLTPGAGGAQGVESRWRCEADHASRPAGWQLDRLRARMEPPRSWHLAEANEGYPRSRFAMALARPARALQPTARVQATPAGQQPSGPAPPARLNSA</sequence>
<name>A0A1I1MGH7_9RHOB</name>
<reference evidence="2 3" key="1">
    <citation type="submission" date="2016-10" db="EMBL/GenBank/DDBJ databases">
        <authorList>
            <person name="de Groot N.N."/>
        </authorList>
    </citation>
    <scope>NUCLEOTIDE SEQUENCE [LARGE SCALE GENOMIC DNA]</scope>
    <source>
        <strain evidence="2 3">DSM 29619</strain>
    </source>
</reference>
<gene>
    <name evidence="2" type="ORF">SAMN05421762_2411</name>
</gene>
<dbReference type="Proteomes" id="UP000231644">
    <property type="component" value="Unassembled WGS sequence"/>
</dbReference>
<dbReference type="AlphaFoldDB" id="A0A1I1MGH7"/>
<evidence type="ECO:0000313" key="3">
    <source>
        <dbReference type="Proteomes" id="UP000231644"/>
    </source>
</evidence>
<dbReference type="Gene3D" id="3.40.50.300">
    <property type="entry name" value="P-loop containing nucleotide triphosphate hydrolases"/>
    <property type="match status" value="1"/>
</dbReference>
<evidence type="ECO:0000313" key="2">
    <source>
        <dbReference type="EMBL" id="SFC84509.1"/>
    </source>
</evidence>
<dbReference type="InterPro" id="IPR027417">
    <property type="entry name" value="P-loop_NTPase"/>
</dbReference>
<organism evidence="2 3">
    <name type="scientific">Pseudooceanicola nitratireducens</name>
    <dbReference type="NCBI Taxonomy" id="517719"/>
    <lineage>
        <taxon>Bacteria</taxon>
        <taxon>Pseudomonadati</taxon>
        <taxon>Pseudomonadota</taxon>
        <taxon>Alphaproteobacteria</taxon>
        <taxon>Rhodobacterales</taxon>
        <taxon>Paracoccaceae</taxon>
        <taxon>Pseudooceanicola</taxon>
    </lineage>
</organism>
<proteinExistence type="predicted"/>
<feature type="compositionally biased region" description="Low complexity" evidence="1">
    <location>
        <begin position="228"/>
        <end position="237"/>
    </location>
</feature>
<protein>
    <submittedName>
        <fullName evidence="2">Protein ImuA</fullName>
    </submittedName>
</protein>
<evidence type="ECO:0000256" key="1">
    <source>
        <dbReference type="SAM" id="MobiDB-lite"/>
    </source>
</evidence>
<keyword evidence="3" id="KW-1185">Reference proteome</keyword>
<dbReference type="EMBL" id="FOLX01000001">
    <property type="protein sequence ID" value="SFC84509.1"/>
    <property type="molecule type" value="Genomic_DNA"/>
</dbReference>
<dbReference type="STRING" id="517719.SAMN05421762_2411"/>
<accession>A0A1I1MGH7</accession>
<feature type="region of interest" description="Disordered" evidence="1">
    <location>
        <begin position="221"/>
        <end position="248"/>
    </location>
</feature>